<dbReference type="AlphaFoldDB" id="F9WLY2"/>
<dbReference type="EMBL" id="CAEX01001343">
    <property type="protein sequence ID" value="CCD18527.1"/>
    <property type="molecule type" value="Genomic_DNA"/>
</dbReference>
<feature type="compositionally biased region" description="Basic and acidic residues" evidence="1">
    <location>
        <begin position="337"/>
        <end position="346"/>
    </location>
</feature>
<dbReference type="Proteomes" id="UP000009027">
    <property type="component" value="Unassembled WGS sequence"/>
</dbReference>
<protein>
    <submittedName>
        <fullName evidence="2">Uncharacterized protein</fullName>
    </submittedName>
</protein>
<proteinExistence type="predicted"/>
<feature type="compositionally biased region" description="Polar residues" evidence="1">
    <location>
        <begin position="308"/>
        <end position="323"/>
    </location>
</feature>
<organism evidence="2 3">
    <name type="scientific">Trypanosoma vivax (strain Y486)</name>
    <dbReference type="NCBI Taxonomy" id="1055687"/>
    <lineage>
        <taxon>Eukaryota</taxon>
        <taxon>Discoba</taxon>
        <taxon>Euglenozoa</taxon>
        <taxon>Kinetoplastea</taxon>
        <taxon>Metakinetoplastina</taxon>
        <taxon>Trypanosomatida</taxon>
        <taxon>Trypanosomatidae</taxon>
        <taxon>Trypanosoma</taxon>
        <taxon>Duttonella</taxon>
    </lineage>
</organism>
<accession>F9WLY2</accession>
<name>F9WLY2_TRYVY</name>
<reference evidence="2 3" key="1">
    <citation type="journal article" date="2012" name="Proc. Natl. Acad. Sci. U.S.A.">
        <title>Antigenic diversity is generated by distinct evolutionary mechanisms in African trypanosome species.</title>
        <authorList>
            <person name="Jackson A.P."/>
            <person name="Berry A."/>
            <person name="Aslett M."/>
            <person name="Allison H.C."/>
            <person name="Burton P."/>
            <person name="Vavrova-Anderson J."/>
            <person name="Brown R."/>
            <person name="Browne H."/>
            <person name="Corton N."/>
            <person name="Hauser H."/>
            <person name="Gamble J."/>
            <person name="Gilderthorp R."/>
            <person name="Marcello L."/>
            <person name="McQuillan J."/>
            <person name="Otto T.D."/>
            <person name="Quail M.A."/>
            <person name="Sanders M.J."/>
            <person name="van Tonder A."/>
            <person name="Ginger M.L."/>
            <person name="Field M.C."/>
            <person name="Barry J.D."/>
            <person name="Hertz-Fowler C."/>
            <person name="Berriman M."/>
        </authorList>
    </citation>
    <scope>NUCLEOTIDE SEQUENCE</scope>
    <source>
        <strain evidence="2 3">Y486</strain>
    </source>
</reference>
<dbReference type="VEuPathDB" id="TriTrypDB:TvY486_0012220"/>
<feature type="compositionally biased region" description="Basic and acidic residues" evidence="1">
    <location>
        <begin position="282"/>
        <end position="304"/>
    </location>
</feature>
<gene>
    <name evidence="2" type="ORF">TvY486_0012220</name>
</gene>
<evidence type="ECO:0000256" key="1">
    <source>
        <dbReference type="SAM" id="MobiDB-lite"/>
    </source>
</evidence>
<evidence type="ECO:0000313" key="2">
    <source>
        <dbReference type="EMBL" id="CCD18527.1"/>
    </source>
</evidence>
<sequence>MEEAQERQGRIAEKCSHATGSEAHLATAQEANATERLTLIATRMCRGLTKVGNLTRRATNAAGKLSGHSAALAGEIDQWVSTMSSVVSKAKTGKFCLGESSQKTEGASELQESLDKGLKKAQDIYPDGDDGRKTVPPRECGTNLAATIQAGKGDNLKSIRQKLAHANVTQLLETDNTHDTAKSDPASTCPLTSIAQNNNAGIYRGHTVAGMWTITSTETGQLVATYRPEKMDTIKAIAAELEGVSTKTENEKWIEACTIGGTNWCTVEVERARVKIAAIQQQERERAEEHSRRDNEARRAETPKSKRNGGQKSQAPNEGQGQPTRGGGTHEGSMTDENEKARADTARIVRTTAAVFFWVAATQRGKPE</sequence>
<evidence type="ECO:0000313" key="3">
    <source>
        <dbReference type="Proteomes" id="UP000009027"/>
    </source>
</evidence>
<keyword evidence="3" id="KW-1185">Reference proteome</keyword>
<feature type="compositionally biased region" description="Basic and acidic residues" evidence="1">
    <location>
        <begin position="113"/>
        <end position="122"/>
    </location>
</feature>
<feature type="region of interest" description="Disordered" evidence="1">
    <location>
        <begin position="282"/>
        <end position="346"/>
    </location>
</feature>
<feature type="region of interest" description="Disordered" evidence="1">
    <location>
        <begin position="100"/>
        <end position="138"/>
    </location>
</feature>